<dbReference type="AlphaFoldDB" id="A0A381PTL6"/>
<dbReference type="SUPFAM" id="SSF56935">
    <property type="entry name" value="Porins"/>
    <property type="match status" value="1"/>
</dbReference>
<evidence type="ECO:0008006" key="2">
    <source>
        <dbReference type="Google" id="ProtNLM"/>
    </source>
</evidence>
<sequence>MRTTILKVFRQVATFLGLWILFAPLLQASEPSFIRESIRARGMGNAFTAAANDEMLLFYNPAALRSVNYNIYEAVGFNFTTNESTINLAKSSSSNATLGDLAGKKIYNEVNLGLLSHVNSRFGWSFFSNGLLDLQIKNPVFPYLETKAYVQTGLAGGMAWSFFDYQLDVGLGAKLVQREGIDTKLHVFDEAIIEVTENNKTTKLQKKFAKKAALAPDAGVIYHFDSFHNMEPKVALSLQNIGGLDFRGAGKVPMTLNVGASSESELNGFDFILAADYRDMTNAQKLVSKGSMLTQRNFKLGLEIGWKKLFNGHHLFSLRAGRNGPWNSIGWSMNLFGFKIDFAKYSQEIGGFSGALEDKRTSFQLSLIF</sequence>
<accession>A0A381PTL6</accession>
<protein>
    <recommendedName>
        <fullName evidence="2">DUF5723 domain-containing protein</fullName>
    </recommendedName>
</protein>
<evidence type="ECO:0000313" key="1">
    <source>
        <dbReference type="EMBL" id="SUZ68803.1"/>
    </source>
</evidence>
<proteinExistence type="predicted"/>
<organism evidence="1">
    <name type="scientific">marine metagenome</name>
    <dbReference type="NCBI Taxonomy" id="408172"/>
    <lineage>
        <taxon>unclassified sequences</taxon>
        <taxon>metagenomes</taxon>
        <taxon>ecological metagenomes</taxon>
    </lineage>
</organism>
<name>A0A381PTL6_9ZZZZ</name>
<dbReference type="EMBL" id="UINC01001044">
    <property type="protein sequence ID" value="SUZ68803.1"/>
    <property type="molecule type" value="Genomic_DNA"/>
</dbReference>
<dbReference type="Gene3D" id="2.40.160.60">
    <property type="entry name" value="Outer membrane protein transport protein (OMPP1/FadL/TodX)"/>
    <property type="match status" value="1"/>
</dbReference>
<reference evidence="1" key="1">
    <citation type="submission" date="2018-05" db="EMBL/GenBank/DDBJ databases">
        <authorList>
            <person name="Lanie J.A."/>
            <person name="Ng W.-L."/>
            <person name="Kazmierczak K.M."/>
            <person name="Andrzejewski T.M."/>
            <person name="Davidsen T.M."/>
            <person name="Wayne K.J."/>
            <person name="Tettelin H."/>
            <person name="Glass J.I."/>
            <person name="Rusch D."/>
            <person name="Podicherti R."/>
            <person name="Tsui H.-C.T."/>
            <person name="Winkler M.E."/>
        </authorList>
    </citation>
    <scope>NUCLEOTIDE SEQUENCE</scope>
</reference>
<gene>
    <name evidence="1" type="ORF">METZ01_LOCUS21657</name>
</gene>